<dbReference type="InterPro" id="IPR027417">
    <property type="entry name" value="P-loop_NTPase"/>
</dbReference>
<dbReference type="AlphaFoldDB" id="A0A7J3VS97"/>
<dbReference type="GO" id="GO:0015658">
    <property type="term" value="F:branched-chain amino acid transmembrane transporter activity"/>
    <property type="evidence" value="ECO:0007669"/>
    <property type="project" value="TreeGrafter"/>
</dbReference>
<dbReference type="GO" id="GO:0016887">
    <property type="term" value="F:ATP hydrolysis activity"/>
    <property type="evidence" value="ECO:0007669"/>
    <property type="project" value="InterPro"/>
</dbReference>
<dbReference type="InterPro" id="IPR052156">
    <property type="entry name" value="BCAA_Transport_ATP-bd_LivF"/>
</dbReference>
<dbReference type="InterPro" id="IPR003593">
    <property type="entry name" value="AAA+_ATPase"/>
</dbReference>
<evidence type="ECO:0000259" key="6">
    <source>
        <dbReference type="PROSITE" id="PS50893"/>
    </source>
</evidence>
<reference evidence="7" key="1">
    <citation type="journal article" date="2020" name="mSystems">
        <title>Genome- and Community-Level Interaction Insights into Carbon Utilization and Element Cycling Functions of Hydrothermarchaeota in Hydrothermal Sediment.</title>
        <authorList>
            <person name="Zhou Z."/>
            <person name="Liu Y."/>
            <person name="Xu W."/>
            <person name="Pan J."/>
            <person name="Luo Z.H."/>
            <person name="Li M."/>
        </authorList>
    </citation>
    <scope>NUCLEOTIDE SEQUENCE [LARGE SCALE GENOMIC DNA]</scope>
    <source>
        <strain evidence="7">SpSt-1074</strain>
    </source>
</reference>
<protein>
    <submittedName>
        <fullName evidence="7">ABC transporter ATP-binding protein</fullName>
    </submittedName>
</protein>
<dbReference type="Gene3D" id="3.40.50.300">
    <property type="entry name" value="P-loop containing nucleotide triphosphate hydrolases"/>
    <property type="match status" value="1"/>
</dbReference>
<dbReference type="GO" id="GO:0015807">
    <property type="term" value="P:L-amino acid transport"/>
    <property type="evidence" value="ECO:0007669"/>
    <property type="project" value="TreeGrafter"/>
</dbReference>
<accession>A0A7J3VS97</accession>
<proteinExistence type="inferred from homology"/>
<dbReference type="InterPro" id="IPR003439">
    <property type="entry name" value="ABC_transporter-like_ATP-bd"/>
</dbReference>
<dbReference type="PROSITE" id="PS50893">
    <property type="entry name" value="ABC_TRANSPORTER_2"/>
    <property type="match status" value="1"/>
</dbReference>
<dbReference type="Pfam" id="PF00005">
    <property type="entry name" value="ABC_tran"/>
    <property type="match status" value="1"/>
</dbReference>
<dbReference type="PANTHER" id="PTHR43820">
    <property type="entry name" value="HIGH-AFFINITY BRANCHED-CHAIN AMINO ACID TRANSPORT ATP-BINDING PROTEIN LIVF"/>
    <property type="match status" value="1"/>
</dbReference>
<evidence type="ECO:0000256" key="1">
    <source>
        <dbReference type="ARBA" id="ARBA00005417"/>
    </source>
</evidence>
<comment type="similarity">
    <text evidence="1">Belongs to the ABC transporter superfamily.</text>
</comment>
<dbReference type="PROSITE" id="PS00211">
    <property type="entry name" value="ABC_TRANSPORTER_1"/>
    <property type="match status" value="1"/>
</dbReference>
<dbReference type="InterPro" id="IPR017871">
    <property type="entry name" value="ABC_transporter-like_CS"/>
</dbReference>
<dbReference type="GO" id="GO:0005524">
    <property type="term" value="F:ATP binding"/>
    <property type="evidence" value="ECO:0007669"/>
    <property type="project" value="UniProtKB-KW"/>
</dbReference>
<evidence type="ECO:0000313" key="7">
    <source>
        <dbReference type="EMBL" id="HHM43955.1"/>
    </source>
</evidence>
<dbReference type="CDD" id="cd03224">
    <property type="entry name" value="ABC_TM1139_LivF_branched"/>
    <property type="match status" value="1"/>
</dbReference>
<dbReference type="EMBL" id="DRXH01000052">
    <property type="protein sequence ID" value="HHM43955.1"/>
    <property type="molecule type" value="Genomic_DNA"/>
</dbReference>
<dbReference type="PANTHER" id="PTHR43820:SF4">
    <property type="entry name" value="HIGH-AFFINITY BRANCHED-CHAIN AMINO ACID TRANSPORT ATP-BINDING PROTEIN LIVF"/>
    <property type="match status" value="1"/>
</dbReference>
<keyword evidence="2" id="KW-0813">Transport</keyword>
<evidence type="ECO:0000256" key="4">
    <source>
        <dbReference type="ARBA" id="ARBA00022840"/>
    </source>
</evidence>
<keyword evidence="5" id="KW-0029">Amino-acid transport</keyword>
<comment type="caution">
    <text evidence="7">The sequence shown here is derived from an EMBL/GenBank/DDBJ whole genome shotgun (WGS) entry which is preliminary data.</text>
</comment>
<name>A0A7J3VS97_CALS0</name>
<evidence type="ECO:0000256" key="2">
    <source>
        <dbReference type="ARBA" id="ARBA00022448"/>
    </source>
</evidence>
<organism evidence="7">
    <name type="scientific">Caldiarchaeum subterraneum</name>
    <dbReference type="NCBI Taxonomy" id="311458"/>
    <lineage>
        <taxon>Archaea</taxon>
        <taxon>Nitrososphaerota</taxon>
        <taxon>Candidatus Caldarchaeales</taxon>
        <taxon>Candidatus Caldarchaeaceae</taxon>
        <taxon>Candidatus Caldarchaeum</taxon>
    </lineage>
</organism>
<evidence type="ECO:0000256" key="5">
    <source>
        <dbReference type="ARBA" id="ARBA00022970"/>
    </source>
</evidence>
<keyword evidence="3" id="KW-0547">Nucleotide-binding</keyword>
<sequence>MSEVLRVEGLTAGYGPVPVVKDLTLHVDGNEIVAVIGPNGAGKTTLMLAVAGILNTMKGRIILMGEDLTNVPAYERVVRGLVLSLERRRLFPDMSVYENVMAGAFRRRDGDGIKHDYKMVSELFPIIEQRRRQLAGTLSGGEQQMVAIARALMARPRVLLLDEPSVGLAPLARKIVFDKVKEIRDRQGISILLVEQDASLALQYADRAYVLEQGQISLTGTGVELLNSPVVRRSYIGL</sequence>
<evidence type="ECO:0000256" key="3">
    <source>
        <dbReference type="ARBA" id="ARBA00022741"/>
    </source>
</evidence>
<dbReference type="SMART" id="SM00382">
    <property type="entry name" value="AAA"/>
    <property type="match status" value="1"/>
</dbReference>
<feature type="domain" description="ABC transporter" evidence="6">
    <location>
        <begin position="5"/>
        <end position="238"/>
    </location>
</feature>
<dbReference type="SUPFAM" id="SSF52540">
    <property type="entry name" value="P-loop containing nucleoside triphosphate hydrolases"/>
    <property type="match status" value="1"/>
</dbReference>
<gene>
    <name evidence="7" type="ORF">ENM31_01470</name>
</gene>
<keyword evidence="4 7" id="KW-0067">ATP-binding</keyword>